<comment type="caution">
    <text evidence="1">The sequence shown here is derived from an EMBL/GenBank/DDBJ whole genome shotgun (WGS) entry which is preliminary data.</text>
</comment>
<dbReference type="OrthoDB" id="1930729at2759"/>
<sequence>MSRFPKKKNTYGLKKINRALKQANLESHHVDILRLNLLKIILSFLLPNKGRNIEVKYVDLVDNLVEFNRLPWGEQVYNFLRSQMVKFGDYRSIAD</sequence>
<evidence type="ECO:0000313" key="2">
    <source>
        <dbReference type="Proteomes" id="UP000541444"/>
    </source>
</evidence>
<evidence type="ECO:0000313" key="1">
    <source>
        <dbReference type="EMBL" id="KAF6160640.1"/>
    </source>
</evidence>
<name>A0A7J7N0U3_9MAGN</name>
<keyword evidence="2" id="KW-1185">Reference proteome</keyword>
<proteinExistence type="predicted"/>
<protein>
    <recommendedName>
        <fullName evidence="3">DUF1985 domain-containing protein</fullName>
    </recommendedName>
</protein>
<dbReference type="AlphaFoldDB" id="A0A7J7N0U3"/>
<gene>
    <name evidence="1" type="ORF">GIB67_019580</name>
</gene>
<dbReference type="EMBL" id="JACGCM010001161">
    <property type="protein sequence ID" value="KAF6160640.1"/>
    <property type="molecule type" value="Genomic_DNA"/>
</dbReference>
<reference evidence="1 2" key="1">
    <citation type="journal article" date="2020" name="IScience">
        <title>Genome Sequencing of the Endangered Kingdonia uniflora (Circaeasteraceae, Ranunculales) Reveals Potential Mechanisms of Evolutionary Specialization.</title>
        <authorList>
            <person name="Sun Y."/>
            <person name="Deng T."/>
            <person name="Zhang A."/>
            <person name="Moore M.J."/>
            <person name="Landis J.B."/>
            <person name="Lin N."/>
            <person name="Zhang H."/>
            <person name="Zhang X."/>
            <person name="Huang J."/>
            <person name="Zhang X."/>
            <person name="Sun H."/>
            <person name="Wang H."/>
        </authorList>
    </citation>
    <scope>NUCLEOTIDE SEQUENCE [LARGE SCALE GENOMIC DNA]</scope>
    <source>
        <strain evidence="1">TB1705</strain>
        <tissue evidence="1">Leaf</tissue>
    </source>
</reference>
<dbReference type="Proteomes" id="UP000541444">
    <property type="component" value="Unassembled WGS sequence"/>
</dbReference>
<evidence type="ECO:0008006" key="3">
    <source>
        <dbReference type="Google" id="ProtNLM"/>
    </source>
</evidence>
<accession>A0A7J7N0U3</accession>
<organism evidence="1 2">
    <name type="scientific">Kingdonia uniflora</name>
    <dbReference type="NCBI Taxonomy" id="39325"/>
    <lineage>
        <taxon>Eukaryota</taxon>
        <taxon>Viridiplantae</taxon>
        <taxon>Streptophyta</taxon>
        <taxon>Embryophyta</taxon>
        <taxon>Tracheophyta</taxon>
        <taxon>Spermatophyta</taxon>
        <taxon>Magnoliopsida</taxon>
        <taxon>Ranunculales</taxon>
        <taxon>Circaeasteraceae</taxon>
        <taxon>Kingdonia</taxon>
    </lineage>
</organism>